<name>A0A5P0YUQ0_9ACTN</name>
<organism evidence="2 3">
    <name type="scientific">Streptomyces alkaliterrae</name>
    <dbReference type="NCBI Taxonomy" id="2213162"/>
    <lineage>
        <taxon>Bacteria</taxon>
        <taxon>Bacillati</taxon>
        <taxon>Actinomycetota</taxon>
        <taxon>Actinomycetes</taxon>
        <taxon>Kitasatosporales</taxon>
        <taxon>Streptomycetaceae</taxon>
        <taxon>Streptomyces</taxon>
    </lineage>
</organism>
<dbReference type="EMBL" id="VJYK02000192">
    <property type="protein sequence ID" value="MQS03680.1"/>
    <property type="molecule type" value="Genomic_DNA"/>
</dbReference>
<dbReference type="EMBL" id="JABJXA010000188">
    <property type="protein sequence ID" value="MBB1261596.1"/>
    <property type="molecule type" value="Genomic_DNA"/>
</dbReference>
<gene>
    <name evidence="2" type="ORF">FNX44_017740</name>
    <name evidence="1" type="ORF">H3147_22685</name>
</gene>
<reference evidence="2 3" key="1">
    <citation type="submission" date="2019-10" db="EMBL/GenBank/DDBJ databases">
        <title>Streptomyces sp. nov., a novel actinobacterium isolated from alkaline environment.</title>
        <authorList>
            <person name="Golinska P."/>
        </authorList>
    </citation>
    <scope>NUCLEOTIDE SEQUENCE [LARGE SCALE GENOMIC DNA]</scope>
    <source>
        <strain evidence="2 3">OF1</strain>
    </source>
</reference>
<comment type="caution">
    <text evidence="2">The sequence shown here is derived from an EMBL/GenBank/DDBJ whole genome shotgun (WGS) entry which is preliminary data.</text>
</comment>
<dbReference type="AlphaFoldDB" id="A0A5P0YUQ0"/>
<proteinExistence type="predicted"/>
<dbReference type="Proteomes" id="UP000517765">
    <property type="component" value="Unassembled WGS sequence"/>
</dbReference>
<protein>
    <submittedName>
        <fullName evidence="2">Uncharacterized protein</fullName>
    </submittedName>
</protein>
<evidence type="ECO:0000313" key="1">
    <source>
        <dbReference type="EMBL" id="MBB1261596.1"/>
    </source>
</evidence>
<dbReference type="RefSeq" id="WP_143649248.1">
    <property type="nucleotide sequence ID" value="NZ_JABJXA010000188.1"/>
</dbReference>
<reference evidence="4" key="2">
    <citation type="submission" date="2020-05" db="EMBL/GenBank/DDBJ databases">
        <title>Classification of alakaliphilic streptomycetes isolated from an alkaline soil next to Lonar Crater, India and a proposal for the recognition of Streptomyces alkaliterrae sp. nov.</title>
        <authorList>
            <person name="Golinska P."/>
        </authorList>
    </citation>
    <scope>NUCLEOTIDE SEQUENCE [LARGE SCALE GENOMIC DNA]</scope>
    <source>
        <strain evidence="4">OF8</strain>
    </source>
</reference>
<evidence type="ECO:0000313" key="3">
    <source>
        <dbReference type="Proteomes" id="UP000320857"/>
    </source>
</evidence>
<evidence type="ECO:0000313" key="4">
    <source>
        <dbReference type="Proteomes" id="UP000517765"/>
    </source>
</evidence>
<dbReference type="OrthoDB" id="4152495at2"/>
<keyword evidence="3" id="KW-1185">Reference proteome</keyword>
<evidence type="ECO:0000313" key="2">
    <source>
        <dbReference type="EMBL" id="MQS03680.1"/>
    </source>
</evidence>
<dbReference type="Proteomes" id="UP000320857">
    <property type="component" value="Unassembled WGS sequence"/>
</dbReference>
<sequence>MTTEFPPIDRDKSPLLDADHDAVRIADALRASPHITFVAPVGPGDETVWFRDADGTGFELSLTTVEPVPDAERVAYAWDAVAAAIGNHPHFVRAVLEQPSLGLNLNAITALTRTGNEYTLTLTGDPRPGHGNEPASEAAASLAAVANQIITSDPSDSERATAELLNYVAATWDKQDLTLRKHAQAVARTLRTQ</sequence>
<accession>A0A5P0YUQ0</accession>
<reference evidence="1" key="3">
    <citation type="journal article" name="Syst. Appl. Microbiol.">
        <title>Streptomyces alkaliterrae sp. nov., isolated from an alkaline soil, and emended descriptions of Streptomyces alkaliphilus, Streptomyces calidiresistens and Streptomyces durbertensis.</title>
        <authorList>
            <person name="Swiecimska M."/>
            <person name="Golinska P."/>
            <person name="Nouioui I."/>
            <person name="Wypij M."/>
            <person name="Rai M."/>
            <person name="Sangal V."/>
            <person name="Goodfellow M."/>
        </authorList>
    </citation>
    <scope>NUCLEOTIDE SEQUENCE</scope>
    <source>
        <strain evidence="1">OF8</strain>
    </source>
</reference>